<comment type="caution">
    <text evidence="1">The sequence shown here is derived from an EMBL/GenBank/DDBJ whole genome shotgun (WGS) entry which is preliminary data.</text>
</comment>
<sequence>MKVTVKHPSMAFRILAPLNQVWEASEDKSRSLSDYTYDRFQVKFKSATDIDAFLYTLYAHFPAMDASVKRHKTRAGSADSVAPSQNTQISIPGFSFLNKRHRSPSPPRMDESVHFTARGKPYDESMYPAQKRTDTPKYDVNTAGLEDRGWGDELLDSHDTRSFSKHIPYENSVQHSVSDNDKSVGGKYTIPRAVRGEDHYRPSATLDGDGFVKPYAPAVIDTPTPANRIYHLKQVDPNVRKVKQNFNPSSVSSPSKKPANPVDRNDLSVREKVTHGKRADLDIQRKHTESFHSRQEPLLPGIRLDDSLPGPQGEVEESMDYPTGMTQIVFQYQAEQIARQQAQNSARNVSTTKDSPHSLRHILAPETVATSGRLDDSLTLPAIASSETPKFGHLPSIYGAQEAIRLSDGYPGDSNLDAAETVQRVAEKSKPGPMEGVMPSRDSSAEGRGLNDQSYRSPCDPPRTANTSFAQAPTSQNLHQETLQQVTTDATVTQPLTATITRPSSLYTLSAENLDAVINEILAEDGFVAFVCNKS</sequence>
<name>A0ACC2WMD2_9TREE</name>
<evidence type="ECO:0000313" key="1">
    <source>
        <dbReference type="EMBL" id="KAJ9112611.1"/>
    </source>
</evidence>
<reference evidence="1" key="1">
    <citation type="submission" date="2023-04" db="EMBL/GenBank/DDBJ databases">
        <title>Draft Genome sequencing of Naganishia species isolated from polar environments using Oxford Nanopore Technology.</title>
        <authorList>
            <person name="Leo P."/>
            <person name="Venkateswaran K."/>
        </authorList>
    </citation>
    <scope>NUCLEOTIDE SEQUENCE</scope>
    <source>
        <strain evidence="1">MNA-CCFEE 5261</strain>
    </source>
</reference>
<protein>
    <submittedName>
        <fullName evidence="1">Uncharacterized protein</fullName>
    </submittedName>
</protein>
<evidence type="ECO:0000313" key="2">
    <source>
        <dbReference type="Proteomes" id="UP001241377"/>
    </source>
</evidence>
<gene>
    <name evidence="1" type="ORF">QFC19_000631</name>
</gene>
<dbReference type="EMBL" id="JASBWR010000004">
    <property type="protein sequence ID" value="KAJ9112611.1"/>
    <property type="molecule type" value="Genomic_DNA"/>
</dbReference>
<keyword evidence="2" id="KW-1185">Reference proteome</keyword>
<organism evidence="1 2">
    <name type="scientific">Naganishia cerealis</name>
    <dbReference type="NCBI Taxonomy" id="610337"/>
    <lineage>
        <taxon>Eukaryota</taxon>
        <taxon>Fungi</taxon>
        <taxon>Dikarya</taxon>
        <taxon>Basidiomycota</taxon>
        <taxon>Agaricomycotina</taxon>
        <taxon>Tremellomycetes</taxon>
        <taxon>Filobasidiales</taxon>
        <taxon>Filobasidiaceae</taxon>
        <taxon>Naganishia</taxon>
    </lineage>
</organism>
<accession>A0ACC2WMD2</accession>
<dbReference type="Proteomes" id="UP001241377">
    <property type="component" value="Unassembled WGS sequence"/>
</dbReference>
<proteinExistence type="predicted"/>